<proteinExistence type="predicted"/>
<reference evidence="1" key="1">
    <citation type="submission" date="2020-06" db="EMBL/GenBank/DDBJ databases">
        <title>Whole Genome Sequence of Bradyrhizobium sp. Strain 1S1.</title>
        <authorList>
            <person name="Bromfield E.S.P."/>
            <person name="Cloutier S."/>
        </authorList>
    </citation>
    <scope>NUCLEOTIDE SEQUENCE [LARGE SCALE GENOMIC DNA]</scope>
    <source>
        <strain evidence="1">1S1</strain>
    </source>
</reference>
<organism evidence="1">
    <name type="scientific">Bradyrhizobium septentrionale</name>
    <dbReference type="NCBI Taxonomy" id="1404411"/>
    <lineage>
        <taxon>Bacteria</taxon>
        <taxon>Pseudomonadati</taxon>
        <taxon>Pseudomonadota</taxon>
        <taxon>Alphaproteobacteria</taxon>
        <taxon>Hyphomicrobiales</taxon>
        <taxon>Nitrobacteraceae</taxon>
        <taxon>Bradyrhizobium</taxon>
    </lineage>
</organism>
<accession>A0A973W1R0</accession>
<evidence type="ECO:0000313" key="1">
    <source>
        <dbReference type="EMBL" id="NVI45796.1"/>
    </source>
</evidence>
<dbReference type="RefSeq" id="WP_166205235.1">
    <property type="nucleotide sequence ID" value="NZ_CP088285.1"/>
</dbReference>
<sequence>MTGVTLDAAWAVPGYTPASVGGEAVAVSPEAIAVTIEEPEAVNKTKTLVRHDANGFITQVILEAARPMDEISKSFTEAGIDHILYDGPVDIKDAYIDLSQDPPAVLPKPDVVISGEIRPIKADGVDALHLTVQPEKCTVYVWYDGKLVHQEDVADGKIEFAIDQAGAFRVTIVAAQPYKVCAFEVLAQ</sequence>
<gene>
    <name evidence="1" type="ORF">HAP48_023120</name>
</gene>
<dbReference type="EMBL" id="JAAOLE020000001">
    <property type="protein sequence ID" value="NVI45796.1"/>
    <property type="molecule type" value="Genomic_DNA"/>
</dbReference>
<dbReference type="AlphaFoldDB" id="A0A973W1R0"/>
<name>A0A973W1R0_9BRAD</name>
<comment type="caution">
    <text evidence="1">The sequence shown here is derived from an EMBL/GenBank/DDBJ whole genome shotgun (WGS) entry which is preliminary data.</text>
</comment>
<protein>
    <submittedName>
        <fullName evidence="1">Uncharacterized protein</fullName>
    </submittedName>
</protein>